<dbReference type="AlphaFoldDB" id="A0A420VFC0"/>
<dbReference type="RefSeq" id="WP_120668133.1">
    <property type="nucleotide sequence ID" value="NZ_AZRV01000022.1"/>
</dbReference>
<evidence type="ECO:0000313" key="1">
    <source>
        <dbReference type="EMBL" id="RKO62382.1"/>
    </source>
</evidence>
<evidence type="ECO:0000313" key="2">
    <source>
        <dbReference type="Proteomes" id="UP000286235"/>
    </source>
</evidence>
<keyword evidence="2" id="KW-1185">Reference proteome</keyword>
<protein>
    <submittedName>
        <fullName evidence="1">Uncharacterized protein</fullName>
    </submittedName>
</protein>
<proteinExistence type="predicted"/>
<name>A0A420VFC0_9BACI</name>
<accession>A0A420VFC0</accession>
<organism evidence="1 2">
    <name type="scientific">Caldibacillus debilis GB1</name>
    <dbReference type="NCBI Taxonomy" id="1339248"/>
    <lineage>
        <taxon>Bacteria</taxon>
        <taxon>Bacillati</taxon>
        <taxon>Bacillota</taxon>
        <taxon>Bacilli</taxon>
        <taxon>Bacillales</taxon>
        <taxon>Bacillaceae</taxon>
        <taxon>Caldibacillus</taxon>
    </lineage>
</organism>
<dbReference type="Proteomes" id="UP000286235">
    <property type="component" value="Unassembled WGS sequence"/>
</dbReference>
<comment type="caution">
    <text evidence="1">The sequence shown here is derived from an EMBL/GenBank/DDBJ whole genome shotgun (WGS) entry which is preliminary data.</text>
</comment>
<dbReference type="EMBL" id="AZRV01000022">
    <property type="protein sequence ID" value="RKO62382.1"/>
    <property type="molecule type" value="Genomic_DNA"/>
</dbReference>
<reference evidence="1 2" key="1">
    <citation type="submission" date="2013-12" db="EMBL/GenBank/DDBJ databases">
        <title>Genome and proteome characterization of Caldibacillus debilis GB1 derived from a cellulolytic aero-tolerant co-culture.</title>
        <authorList>
            <person name="Wushke S.T."/>
            <person name="Zhang X."/>
            <person name="Fristensky B."/>
            <person name="Wilkins J.A."/>
            <person name="Levin D.B."/>
            <person name="Sparling R."/>
        </authorList>
    </citation>
    <scope>NUCLEOTIDE SEQUENCE [LARGE SCALE GENOMIC DNA]</scope>
    <source>
        <strain evidence="1 2">GB1</strain>
    </source>
</reference>
<gene>
    <name evidence="1" type="ORF">Cdeb_03359</name>
</gene>
<sequence>MKFKVISPFRDKYNLSKIYQVGETFESEDEVRIKDLLDRKLIDGEGASENDAPSFPIADQNELQLMTKKELIDLLKQKKIPFNSRQTKEELIQLLGR</sequence>